<dbReference type="OrthoDB" id="67716at2759"/>
<organism evidence="2 3">
    <name type="scientific">Protopolystoma xenopodis</name>
    <dbReference type="NCBI Taxonomy" id="117903"/>
    <lineage>
        <taxon>Eukaryota</taxon>
        <taxon>Metazoa</taxon>
        <taxon>Spiralia</taxon>
        <taxon>Lophotrochozoa</taxon>
        <taxon>Platyhelminthes</taxon>
        <taxon>Monogenea</taxon>
        <taxon>Polyopisthocotylea</taxon>
        <taxon>Polystomatidea</taxon>
        <taxon>Polystomatidae</taxon>
        <taxon>Protopolystoma</taxon>
    </lineage>
</organism>
<accession>A0A448WCV3</accession>
<dbReference type="Pfam" id="PF11715">
    <property type="entry name" value="Beta-prop_Nup120_160"/>
    <property type="match status" value="1"/>
</dbReference>
<keyword evidence="3" id="KW-1185">Reference proteome</keyword>
<name>A0A448WCV3_9PLAT</name>
<dbReference type="EMBL" id="CAAALY010004448">
    <property type="protein sequence ID" value="VEL08659.1"/>
    <property type="molecule type" value="Genomic_DNA"/>
</dbReference>
<dbReference type="InterPro" id="IPR059141">
    <property type="entry name" value="Beta-prop_Nup120_160"/>
</dbReference>
<evidence type="ECO:0000259" key="1">
    <source>
        <dbReference type="Pfam" id="PF11715"/>
    </source>
</evidence>
<dbReference type="Proteomes" id="UP000784294">
    <property type="component" value="Unassembled WGS sequence"/>
</dbReference>
<evidence type="ECO:0000313" key="3">
    <source>
        <dbReference type="Proteomes" id="UP000784294"/>
    </source>
</evidence>
<reference evidence="2" key="1">
    <citation type="submission" date="2018-11" db="EMBL/GenBank/DDBJ databases">
        <authorList>
            <consortium name="Pathogen Informatics"/>
        </authorList>
    </citation>
    <scope>NUCLEOTIDE SEQUENCE</scope>
</reference>
<proteinExistence type="predicted"/>
<dbReference type="AlphaFoldDB" id="A0A448WCV3"/>
<protein>
    <recommendedName>
        <fullName evidence="1">Nucleoporin Nup120/160 beta-propeller domain-containing protein</fullName>
    </recommendedName>
</protein>
<feature type="domain" description="Nucleoporin Nup120/160 beta-propeller" evidence="1">
    <location>
        <begin position="302"/>
        <end position="395"/>
    </location>
</feature>
<sequence>MSEVGYPGFEASGNSGSPKFSHGICHRVRLLNSHSQAYPLNDLRLLVFLSLTPINESINGVPNLWIWLRFDLTRALARDRECLEIITVQVVSDLDSIVGASPHPLPSIVSTLIDSEEEGTNEEAEEYQICNPQRLGNFSNSDVNLLDFLPMKLTSVDLCLKLQSDHDIALDGDDVDVSSEVMDYPHSVSNSHLPSDHRHLSKPTFLTGIWWLGCQSRSQFAGDLQNHFCLRWTSFPSHMKGDSFEALALPPGFGICEEVSSWQRHPPSALLDSRGPNMEDYCLNLTPFDSNSVEIAASFEQHTFALLDFVFRPGRFSRIAIYNAFKILRRTYRLSPDVFALGYNVNELRAEISRTMETEIRPRINASEVNSMLSSFYSSILDFHAEAIQPLGLFAISSFFMSAANPGLSGPVSCLSNFPSHCITSLDEGTLPLSCPSSISISSMVPMTAGIIVVRRYGFSVLRPLLPFEQAICSPESFPLHHFNQGWCF</sequence>
<comment type="caution">
    <text evidence="2">The sequence shown here is derived from an EMBL/GenBank/DDBJ whole genome shotgun (WGS) entry which is preliminary data.</text>
</comment>
<gene>
    <name evidence="2" type="ORF">PXEA_LOCUS2099</name>
</gene>
<evidence type="ECO:0000313" key="2">
    <source>
        <dbReference type="EMBL" id="VEL08659.1"/>
    </source>
</evidence>